<keyword evidence="3" id="KW-1185">Reference proteome</keyword>
<accession>A0A4R6VGJ6</accession>
<dbReference type="OrthoDB" id="147179at2"/>
<protein>
    <submittedName>
        <fullName evidence="2">Uncharacterized protein</fullName>
    </submittedName>
</protein>
<feature type="transmembrane region" description="Helical" evidence="1">
    <location>
        <begin position="212"/>
        <end position="232"/>
    </location>
</feature>
<sequence length="327" mass="35347">MWDFSFSKSMGLMRQTAPFLLFRMAVYFIVAVSIVLITGTGAGIGYGVGFMGDADFQGTTTFWGGGIGLALTLGIIFFLREYTLYMVKAGHIAVMIEALDGRELPQNQVAYAQTIVKNHFGKASILFGIDQLVKGVINAITGLLQGLMSLLPVPGLDRIMGVVRAYLKVAVGLLDEVVLAHILRTNAENPWHGAREALVLYGQNAKPMMINAAWVTLFVYLLSFLVFLVMLAPAGLVVYLMPGAWSAGGIVFAILFAWAVKAALIEPFAIACLLQAFFKVTDGQVPNPEWEERLEGASKKFKELGNKAAGWAGMGPKAPQPEPTKPA</sequence>
<evidence type="ECO:0000313" key="2">
    <source>
        <dbReference type="EMBL" id="TDQ60406.1"/>
    </source>
</evidence>
<organism evidence="2 3">
    <name type="scientific">Maritalea mobilis</name>
    <dbReference type="NCBI Taxonomy" id="483324"/>
    <lineage>
        <taxon>Bacteria</taxon>
        <taxon>Pseudomonadati</taxon>
        <taxon>Pseudomonadota</taxon>
        <taxon>Alphaproteobacteria</taxon>
        <taxon>Hyphomicrobiales</taxon>
        <taxon>Devosiaceae</taxon>
        <taxon>Maritalea</taxon>
    </lineage>
</organism>
<evidence type="ECO:0000256" key="1">
    <source>
        <dbReference type="SAM" id="Phobius"/>
    </source>
</evidence>
<name>A0A4R6VGJ6_9HYPH</name>
<reference evidence="2 3" key="1">
    <citation type="submission" date="2019-03" db="EMBL/GenBank/DDBJ databases">
        <title>Genomic Encyclopedia of Type Strains, Phase III (KMG-III): the genomes of soil and plant-associated and newly described type strains.</title>
        <authorList>
            <person name="Whitman W."/>
        </authorList>
    </citation>
    <scope>NUCLEOTIDE SEQUENCE [LARGE SCALE GENOMIC DNA]</scope>
    <source>
        <strain evidence="2 3">CGMCC 1.7002</strain>
    </source>
</reference>
<proteinExistence type="predicted"/>
<feature type="transmembrane region" description="Helical" evidence="1">
    <location>
        <begin position="238"/>
        <end position="260"/>
    </location>
</feature>
<dbReference type="AlphaFoldDB" id="A0A4R6VGJ6"/>
<dbReference type="EMBL" id="SNYR01000004">
    <property type="protein sequence ID" value="TDQ60406.1"/>
    <property type="molecule type" value="Genomic_DNA"/>
</dbReference>
<comment type="caution">
    <text evidence="2">The sequence shown here is derived from an EMBL/GenBank/DDBJ whole genome shotgun (WGS) entry which is preliminary data.</text>
</comment>
<dbReference type="Proteomes" id="UP000295391">
    <property type="component" value="Unassembled WGS sequence"/>
</dbReference>
<gene>
    <name evidence="2" type="ORF">ATL17_3293</name>
</gene>
<evidence type="ECO:0000313" key="3">
    <source>
        <dbReference type="Proteomes" id="UP000295391"/>
    </source>
</evidence>
<feature type="transmembrane region" description="Helical" evidence="1">
    <location>
        <begin position="60"/>
        <end position="79"/>
    </location>
</feature>
<dbReference type="RefSeq" id="WP_133573898.1">
    <property type="nucleotide sequence ID" value="NZ_SNYR01000004.1"/>
</dbReference>
<feature type="transmembrane region" description="Helical" evidence="1">
    <location>
        <begin position="20"/>
        <end position="48"/>
    </location>
</feature>
<keyword evidence="1" id="KW-0472">Membrane</keyword>
<keyword evidence="1" id="KW-0812">Transmembrane</keyword>
<keyword evidence="1" id="KW-1133">Transmembrane helix</keyword>